<reference evidence="1" key="1">
    <citation type="submission" date="2015-06" db="EMBL/GenBank/DDBJ databases">
        <authorList>
            <person name="Joergensen T."/>
        </authorList>
    </citation>
    <scope>NUCLEOTIDE SEQUENCE</scope>
    <source>
        <plasmid evidence="1">pRGRH0082</plasmid>
    </source>
</reference>
<dbReference type="AlphaFoldDB" id="A0A0H5PXG5"/>
<accession>A0A0H5PXG5</accession>
<keyword evidence="1" id="KW-0614">Plasmid</keyword>
<dbReference type="EMBL" id="LN852773">
    <property type="protein sequence ID" value="CRY93859.1"/>
    <property type="molecule type" value="Genomic_DNA"/>
</dbReference>
<protein>
    <submittedName>
        <fullName evidence="1">Uncharacterized protein</fullName>
    </submittedName>
</protein>
<reference evidence="1" key="2">
    <citation type="submission" date="2015-07" db="EMBL/GenBank/DDBJ databases">
        <title>Plasmids, circular viruses and viroids from rat gut.</title>
        <authorList>
            <person name="Jorgensen T.J."/>
            <person name="Hansen M.A."/>
            <person name="Xu Z."/>
            <person name="Tabak M.A."/>
            <person name="Sorensen S.J."/>
            <person name="Hansen L.H."/>
        </authorList>
    </citation>
    <scope>NUCLEOTIDE SEQUENCE</scope>
    <source>
        <plasmid evidence="1">pRGRH0082</plasmid>
    </source>
</reference>
<name>A0A0H5PXG5_9ZZZZ</name>
<geneLocation type="plasmid" evidence="1">
    <name>pRGRH0082</name>
</geneLocation>
<organism evidence="1">
    <name type="scientific">uncultured prokaryote</name>
    <dbReference type="NCBI Taxonomy" id="198431"/>
    <lineage>
        <taxon>unclassified sequences</taxon>
        <taxon>environmental samples</taxon>
    </lineage>
</organism>
<proteinExistence type="predicted"/>
<evidence type="ECO:0000313" key="1">
    <source>
        <dbReference type="EMBL" id="CRY93859.1"/>
    </source>
</evidence>
<sequence>MKVRATTDNGKVTLWDEESGVGLQFTEGESLQRYNSAIVLADPDKATTEAGVEEISRISELLTDEAAALYPMEFAPLQ</sequence>